<keyword evidence="4" id="KW-0479">Metal-binding</keyword>
<dbReference type="EMBL" id="KZ824272">
    <property type="protein sequence ID" value="RAL15167.1"/>
    <property type="molecule type" value="Genomic_DNA"/>
</dbReference>
<dbReference type="STRING" id="1450537.A0A395I595"/>
<dbReference type="GeneID" id="37200487"/>
<dbReference type="GO" id="GO:0008299">
    <property type="term" value="P:isoprenoid biosynthetic process"/>
    <property type="evidence" value="ECO:0007669"/>
    <property type="project" value="UniProtKB-ARBA"/>
</dbReference>
<dbReference type="GO" id="GO:0046872">
    <property type="term" value="F:metal ion binding"/>
    <property type="evidence" value="ECO:0007669"/>
    <property type="project" value="UniProtKB-KW"/>
</dbReference>
<dbReference type="PANTHER" id="PTHR35201">
    <property type="entry name" value="TERPENE SYNTHASE"/>
    <property type="match status" value="1"/>
</dbReference>
<dbReference type="InterPro" id="IPR034686">
    <property type="entry name" value="Terpene_cyclase-like_2"/>
</dbReference>
<sequence>MAVTIDAQQLLAEPLKGQTLTITVTPDSHQTLVDALKGQALTIPDLVMLLYPDWEVKNHENETQIRDEMENEWCPNPHKRSKLKQGNFAEQAGYFWTGCPLERLRPLAQFMYWYFIWDDDPEVDCGELTHDREGTEQYTKDTIKFMEWCLEPENYAPERTKCPIPADAKHNSGCFEDIGRAMQTGHSRGALRRYAESMYDFVASVGGVQKQRDTGFPTWDEYLANRVYSIGALPCLMAMDVTIIGVYTVTNVEASVNDIISFKKEIVDGQLDSTIPLIMHHHEMTSAQEALNVAIRDLQRSRALFDSASDCLTTGFRYRKLDTKTQIDISVLIQGCKNMMLGNVKWSLSNQRYLPNEKLDGWKVSFTI</sequence>
<name>A0A395I595_ASPHC</name>
<keyword evidence="6" id="KW-1185">Reference proteome</keyword>
<comment type="similarity">
    <text evidence="2 4">Belongs to the terpene synthase family.</text>
</comment>
<dbReference type="RefSeq" id="XP_025554321.1">
    <property type="nucleotide sequence ID" value="XM_025696198.1"/>
</dbReference>
<gene>
    <name evidence="5" type="ORF">BO97DRAFT_411924</name>
</gene>
<reference evidence="5 6" key="1">
    <citation type="submission" date="2018-02" db="EMBL/GenBank/DDBJ databases">
        <title>The genomes of Aspergillus section Nigri reveals drivers in fungal speciation.</title>
        <authorList>
            <consortium name="DOE Joint Genome Institute"/>
            <person name="Vesth T.C."/>
            <person name="Nybo J."/>
            <person name="Theobald S."/>
            <person name="Brandl J."/>
            <person name="Frisvad J.C."/>
            <person name="Nielsen K.F."/>
            <person name="Lyhne E.K."/>
            <person name="Kogle M.E."/>
            <person name="Kuo A."/>
            <person name="Riley R."/>
            <person name="Clum A."/>
            <person name="Nolan M."/>
            <person name="Lipzen A."/>
            <person name="Salamov A."/>
            <person name="Henrissat B."/>
            <person name="Wiebenga A."/>
            <person name="De vries R.P."/>
            <person name="Grigoriev I.V."/>
            <person name="Mortensen U.H."/>
            <person name="Andersen M.R."/>
            <person name="Baker S.E."/>
        </authorList>
    </citation>
    <scope>NUCLEOTIDE SEQUENCE [LARGE SCALE GENOMIC DNA]</scope>
    <source>
        <strain evidence="5 6">CBS 101889</strain>
    </source>
</reference>
<dbReference type="EC" id="4.2.3.-" evidence="4"/>
<dbReference type="Proteomes" id="UP000248961">
    <property type="component" value="Unassembled WGS sequence"/>
</dbReference>
<dbReference type="PANTHER" id="PTHR35201:SF4">
    <property type="entry name" value="BETA-PINACENE SYNTHASE-RELATED"/>
    <property type="match status" value="1"/>
</dbReference>
<evidence type="ECO:0000256" key="3">
    <source>
        <dbReference type="ARBA" id="ARBA00022842"/>
    </source>
</evidence>
<dbReference type="OrthoDB" id="2861623at2759"/>
<proteinExistence type="inferred from homology"/>
<dbReference type="VEuPathDB" id="FungiDB:BO97DRAFT_411924"/>
<keyword evidence="4" id="KW-0456">Lyase</keyword>
<evidence type="ECO:0000313" key="6">
    <source>
        <dbReference type="Proteomes" id="UP000248961"/>
    </source>
</evidence>
<comment type="cofactor">
    <cofactor evidence="1 4">
        <name>Mg(2+)</name>
        <dbReference type="ChEBI" id="CHEBI:18420"/>
    </cofactor>
</comment>
<dbReference type="Gene3D" id="1.10.600.10">
    <property type="entry name" value="Farnesyl Diphosphate Synthase"/>
    <property type="match status" value="1"/>
</dbReference>
<dbReference type="AlphaFoldDB" id="A0A395I595"/>
<dbReference type="GO" id="GO:0010333">
    <property type="term" value="F:terpene synthase activity"/>
    <property type="evidence" value="ECO:0007669"/>
    <property type="project" value="InterPro"/>
</dbReference>
<protein>
    <recommendedName>
        <fullName evidence="4">Terpene synthase</fullName>
        <ecNumber evidence="4">4.2.3.-</ecNumber>
    </recommendedName>
</protein>
<evidence type="ECO:0000256" key="4">
    <source>
        <dbReference type="RuleBase" id="RU366034"/>
    </source>
</evidence>
<accession>A0A395I595</accession>
<dbReference type="InterPro" id="IPR008949">
    <property type="entry name" value="Isoprenoid_synthase_dom_sf"/>
</dbReference>
<organism evidence="5 6">
    <name type="scientific">Aspergillus homomorphus (strain CBS 101889)</name>
    <dbReference type="NCBI Taxonomy" id="1450537"/>
    <lineage>
        <taxon>Eukaryota</taxon>
        <taxon>Fungi</taxon>
        <taxon>Dikarya</taxon>
        <taxon>Ascomycota</taxon>
        <taxon>Pezizomycotina</taxon>
        <taxon>Eurotiomycetes</taxon>
        <taxon>Eurotiomycetidae</taxon>
        <taxon>Eurotiales</taxon>
        <taxon>Aspergillaceae</taxon>
        <taxon>Aspergillus</taxon>
        <taxon>Aspergillus subgen. Circumdati</taxon>
    </lineage>
</organism>
<evidence type="ECO:0000256" key="2">
    <source>
        <dbReference type="ARBA" id="ARBA00006333"/>
    </source>
</evidence>
<evidence type="ECO:0000256" key="1">
    <source>
        <dbReference type="ARBA" id="ARBA00001946"/>
    </source>
</evidence>
<dbReference type="SUPFAM" id="SSF48576">
    <property type="entry name" value="Terpenoid synthases"/>
    <property type="match status" value="1"/>
</dbReference>
<keyword evidence="3 4" id="KW-0460">Magnesium</keyword>
<evidence type="ECO:0000313" key="5">
    <source>
        <dbReference type="EMBL" id="RAL15167.1"/>
    </source>
</evidence>
<dbReference type="Pfam" id="PF19086">
    <property type="entry name" value="Terpene_syn_C_2"/>
    <property type="match status" value="2"/>
</dbReference>